<dbReference type="InterPro" id="IPR036695">
    <property type="entry name" value="Arg-tRNA-synth_N_sf"/>
</dbReference>
<evidence type="ECO:0000256" key="9">
    <source>
        <dbReference type="ARBA" id="ARBA00023146"/>
    </source>
</evidence>
<dbReference type="SMART" id="SM01016">
    <property type="entry name" value="Arg_tRNA_synt_N"/>
    <property type="match status" value="1"/>
</dbReference>
<organism evidence="15 16">
    <name type="scientific">Mycolicibacterium llatzerense</name>
    <dbReference type="NCBI Taxonomy" id="280871"/>
    <lineage>
        <taxon>Bacteria</taxon>
        <taxon>Bacillati</taxon>
        <taxon>Actinomycetota</taxon>
        <taxon>Actinomycetes</taxon>
        <taxon>Mycobacteriales</taxon>
        <taxon>Mycobacteriaceae</taxon>
        <taxon>Mycolicibacterium</taxon>
    </lineage>
</organism>
<dbReference type="InterPro" id="IPR035684">
    <property type="entry name" value="ArgRS_core"/>
</dbReference>
<evidence type="ECO:0000256" key="11">
    <source>
        <dbReference type="HAMAP-Rule" id="MF_00123"/>
    </source>
</evidence>
<dbReference type="GO" id="GO:0004814">
    <property type="term" value="F:arginine-tRNA ligase activity"/>
    <property type="evidence" value="ECO:0007669"/>
    <property type="project" value="UniProtKB-UniRule"/>
</dbReference>
<keyword evidence="4 11" id="KW-0963">Cytoplasm</keyword>
<evidence type="ECO:0000256" key="3">
    <source>
        <dbReference type="ARBA" id="ARBA00011245"/>
    </source>
</evidence>
<dbReference type="SMART" id="SM00836">
    <property type="entry name" value="DALR_1"/>
    <property type="match status" value="1"/>
</dbReference>
<keyword evidence="5 11" id="KW-0436">Ligase</keyword>
<dbReference type="PANTHER" id="PTHR11956:SF5">
    <property type="entry name" value="ARGININE--TRNA LIGASE, CYTOPLASMIC"/>
    <property type="match status" value="1"/>
</dbReference>
<evidence type="ECO:0000259" key="14">
    <source>
        <dbReference type="SMART" id="SM01016"/>
    </source>
</evidence>
<comment type="similarity">
    <text evidence="2 11 12">Belongs to the class-I aminoacyl-tRNA synthetase family.</text>
</comment>
<dbReference type="InterPro" id="IPR014729">
    <property type="entry name" value="Rossmann-like_a/b/a_fold"/>
</dbReference>
<dbReference type="PROSITE" id="PS00178">
    <property type="entry name" value="AA_TRNA_LIGASE_I"/>
    <property type="match status" value="1"/>
</dbReference>
<dbReference type="FunFam" id="3.40.50.620:FF:000062">
    <property type="entry name" value="Arginine--tRNA ligase"/>
    <property type="match status" value="1"/>
</dbReference>
<evidence type="ECO:0000313" key="15">
    <source>
        <dbReference type="EMBL" id="KIU15018.1"/>
    </source>
</evidence>
<feature type="domain" description="Arginyl tRNA synthetase N-terminal" evidence="14">
    <location>
        <begin position="4"/>
        <end position="93"/>
    </location>
</feature>
<dbReference type="InterPro" id="IPR009080">
    <property type="entry name" value="tRNAsynth_Ia_anticodon-bd"/>
</dbReference>
<dbReference type="GO" id="GO:0006420">
    <property type="term" value="P:arginyl-tRNA aminoacylation"/>
    <property type="evidence" value="ECO:0007669"/>
    <property type="project" value="UniProtKB-UniRule"/>
</dbReference>
<accession>A0A0D1J0C0</accession>
<dbReference type="Pfam" id="PF03485">
    <property type="entry name" value="Arg_tRNA_synt_N"/>
    <property type="match status" value="1"/>
</dbReference>
<feature type="domain" description="DALR anticodon binding" evidence="13">
    <location>
        <begin position="429"/>
        <end position="550"/>
    </location>
</feature>
<dbReference type="STRING" id="280871.TL10_21105"/>
<reference evidence="15 16" key="1">
    <citation type="submission" date="2015-01" db="EMBL/GenBank/DDBJ databases">
        <title>Genome sequence of Mycobacterium llatzerense and Mycobacterium immunogenum recovered from brain abscess.</title>
        <authorList>
            <person name="Greninger A.L."/>
            <person name="Langelier C."/>
            <person name="Cunningham G."/>
            <person name="Chiu C.Y."/>
            <person name="Miller S."/>
        </authorList>
    </citation>
    <scope>NUCLEOTIDE SEQUENCE [LARGE SCALE GENOMIC DNA]</scope>
    <source>
        <strain evidence="15 16">CLUC14</strain>
    </source>
</reference>
<evidence type="ECO:0000259" key="13">
    <source>
        <dbReference type="SMART" id="SM00836"/>
    </source>
</evidence>
<dbReference type="SUPFAM" id="SSF47323">
    <property type="entry name" value="Anticodon-binding domain of a subclass of class I aminoacyl-tRNA synthetases"/>
    <property type="match status" value="1"/>
</dbReference>
<evidence type="ECO:0000313" key="16">
    <source>
        <dbReference type="Proteomes" id="UP000032221"/>
    </source>
</evidence>
<dbReference type="EMBL" id="JXST01000033">
    <property type="protein sequence ID" value="KIU15018.1"/>
    <property type="molecule type" value="Genomic_DNA"/>
</dbReference>
<keyword evidence="6 11" id="KW-0547">Nucleotide-binding</keyword>
<dbReference type="Gene3D" id="3.40.50.620">
    <property type="entry name" value="HUPs"/>
    <property type="match status" value="1"/>
</dbReference>
<evidence type="ECO:0000256" key="1">
    <source>
        <dbReference type="ARBA" id="ARBA00004496"/>
    </source>
</evidence>
<dbReference type="FunFam" id="1.10.730.10:FF:000008">
    <property type="entry name" value="Arginine--tRNA ligase"/>
    <property type="match status" value="1"/>
</dbReference>
<protein>
    <recommendedName>
        <fullName evidence="11">Arginine--tRNA ligase</fullName>
        <ecNumber evidence="11">6.1.1.19</ecNumber>
    </recommendedName>
    <alternativeName>
        <fullName evidence="11">Arginyl-tRNA synthetase</fullName>
        <shortName evidence="11">ArgRS</shortName>
    </alternativeName>
</protein>
<dbReference type="SUPFAM" id="SSF55190">
    <property type="entry name" value="Arginyl-tRNA synthetase (ArgRS), N-terminal 'additional' domain"/>
    <property type="match status" value="1"/>
</dbReference>
<dbReference type="InterPro" id="IPR005148">
    <property type="entry name" value="Arg-tRNA-synth_N"/>
</dbReference>
<dbReference type="GO" id="GO:0005737">
    <property type="term" value="C:cytoplasm"/>
    <property type="evidence" value="ECO:0007669"/>
    <property type="project" value="UniProtKB-SubCell"/>
</dbReference>
<proteinExistence type="inferred from homology"/>
<dbReference type="Gene3D" id="3.30.1360.70">
    <property type="entry name" value="Arginyl tRNA synthetase N-terminal domain"/>
    <property type="match status" value="1"/>
</dbReference>
<comment type="subunit">
    <text evidence="3 11">Monomer.</text>
</comment>
<dbReference type="SUPFAM" id="SSF52374">
    <property type="entry name" value="Nucleotidylyl transferase"/>
    <property type="match status" value="1"/>
</dbReference>
<evidence type="ECO:0000256" key="7">
    <source>
        <dbReference type="ARBA" id="ARBA00022840"/>
    </source>
</evidence>
<evidence type="ECO:0000256" key="10">
    <source>
        <dbReference type="ARBA" id="ARBA00049339"/>
    </source>
</evidence>
<dbReference type="Proteomes" id="UP000032221">
    <property type="component" value="Unassembled WGS sequence"/>
</dbReference>
<dbReference type="Pfam" id="PF05746">
    <property type="entry name" value="DALR_1"/>
    <property type="match status" value="1"/>
</dbReference>
<dbReference type="HAMAP" id="MF_00123">
    <property type="entry name" value="Arg_tRNA_synth"/>
    <property type="match status" value="1"/>
</dbReference>
<dbReference type="RefSeq" id="WP_043396994.1">
    <property type="nucleotide sequence ID" value="NZ_JXST01000033.1"/>
</dbReference>
<keyword evidence="9 11" id="KW-0030">Aminoacyl-tRNA synthetase</keyword>
<dbReference type="Pfam" id="PF00750">
    <property type="entry name" value="tRNA-synt_1d"/>
    <property type="match status" value="1"/>
</dbReference>
<dbReference type="OrthoDB" id="9803211at2"/>
<dbReference type="AlphaFoldDB" id="A0A0D1J0C0"/>
<dbReference type="NCBIfam" id="TIGR00456">
    <property type="entry name" value="argS"/>
    <property type="match status" value="1"/>
</dbReference>
<dbReference type="CDD" id="cd00671">
    <property type="entry name" value="ArgRS_core"/>
    <property type="match status" value="1"/>
</dbReference>
<feature type="short sequence motif" description="'HIGH' region" evidence="11">
    <location>
        <begin position="130"/>
        <end position="140"/>
    </location>
</feature>
<dbReference type="InterPro" id="IPR008909">
    <property type="entry name" value="DALR_anticod-bd"/>
</dbReference>
<name>A0A0D1J0C0_9MYCO</name>
<comment type="catalytic activity">
    <reaction evidence="10 11">
        <text>tRNA(Arg) + L-arginine + ATP = L-arginyl-tRNA(Arg) + AMP + diphosphate</text>
        <dbReference type="Rhea" id="RHEA:20301"/>
        <dbReference type="Rhea" id="RHEA-COMP:9658"/>
        <dbReference type="Rhea" id="RHEA-COMP:9673"/>
        <dbReference type="ChEBI" id="CHEBI:30616"/>
        <dbReference type="ChEBI" id="CHEBI:32682"/>
        <dbReference type="ChEBI" id="CHEBI:33019"/>
        <dbReference type="ChEBI" id="CHEBI:78442"/>
        <dbReference type="ChEBI" id="CHEBI:78513"/>
        <dbReference type="ChEBI" id="CHEBI:456215"/>
        <dbReference type="EC" id="6.1.1.19"/>
    </reaction>
</comment>
<comment type="subcellular location">
    <subcellularLocation>
        <location evidence="1 11">Cytoplasm</location>
    </subcellularLocation>
</comment>
<evidence type="ECO:0000256" key="2">
    <source>
        <dbReference type="ARBA" id="ARBA00005594"/>
    </source>
</evidence>
<dbReference type="InterPro" id="IPR001412">
    <property type="entry name" value="aa-tRNA-synth_I_CS"/>
</dbReference>
<dbReference type="EC" id="6.1.1.19" evidence="11"/>
<gene>
    <name evidence="11" type="primary">argS</name>
    <name evidence="15" type="ORF">TL10_21105</name>
</gene>
<keyword evidence="16" id="KW-1185">Reference proteome</keyword>
<evidence type="ECO:0000256" key="6">
    <source>
        <dbReference type="ARBA" id="ARBA00022741"/>
    </source>
</evidence>
<evidence type="ECO:0000256" key="12">
    <source>
        <dbReference type="RuleBase" id="RU363038"/>
    </source>
</evidence>
<evidence type="ECO:0000256" key="4">
    <source>
        <dbReference type="ARBA" id="ARBA00022490"/>
    </source>
</evidence>
<keyword evidence="7 11" id="KW-0067">ATP-binding</keyword>
<evidence type="ECO:0000256" key="5">
    <source>
        <dbReference type="ARBA" id="ARBA00022598"/>
    </source>
</evidence>
<keyword evidence="8 11" id="KW-0648">Protein biosynthesis</keyword>
<comment type="caution">
    <text evidence="15">The sequence shown here is derived from an EMBL/GenBank/DDBJ whole genome shotgun (WGS) entry which is preliminary data.</text>
</comment>
<dbReference type="PATRIC" id="fig|280871.6.peg.4370"/>
<evidence type="ECO:0000256" key="8">
    <source>
        <dbReference type="ARBA" id="ARBA00022917"/>
    </source>
</evidence>
<sequence>MTPADLAELLKNTAAAVLVEHGLDIAALPETVVIERPRNPEHGDYATNLALQLGKKVGVNPRQLGEWLAEALINADGIADASIAGPGFVNLRIEASAQSVVVLNVLGGGASYGTSEELKGRHINLEFVSANPTGPIHIGGTRWAAVGDALGRLLATQDATVVREYYFNDHGGQIDRFARSLVAAAKGEPAPEDGYGGDYIKDIAADVVTKRPDALELPADECQEVFREVGVDLMFGQIKQSLHDFGTDFDVYTHEDSMHTSGRVQQAIDKLRDNGSIYELDGAIWLRTTDFGDDKDRVVIKSDGNPAYVAGDIAYYLDKRQRGFDLCIYMLGADHHGYIGRLKAVAAALGEDPATVEVLIGQMVNLVKDGQPMRMSKRAGTVITLEDLVDAIGVDAARYVLIRSSVNSPIDIDLGLWASASNENPVYYVQYAHARLSALARNAADLGLGLDLGHLDLLDHDREATLMRTIGEFPRVLKTAASLREPHRVCRYLEDLAGDYHRFYDSCRVLPMGDEEHSDLHRARLALCAATRQVIANGLHILGVTAPERM</sequence>
<dbReference type="InterPro" id="IPR001278">
    <property type="entry name" value="Arg-tRNA-ligase"/>
</dbReference>
<dbReference type="PRINTS" id="PR01038">
    <property type="entry name" value="TRNASYNTHARG"/>
</dbReference>
<dbReference type="PANTHER" id="PTHR11956">
    <property type="entry name" value="ARGINYL-TRNA SYNTHETASE"/>
    <property type="match status" value="1"/>
</dbReference>
<dbReference type="Gene3D" id="1.10.730.10">
    <property type="entry name" value="Isoleucyl-tRNA Synthetase, Domain 1"/>
    <property type="match status" value="1"/>
</dbReference>
<dbReference type="GO" id="GO:0005524">
    <property type="term" value="F:ATP binding"/>
    <property type="evidence" value="ECO:0007669"/>
    <property type="project" value="UniProtKB-UniRule"/>
</dbReference>